<dbReference type="EMBL" id="JYDJ01000247">
    <property type="protein sequence ID" value="KRX38975.1"/>
    <property type="molecule type" value="Genomic_DNA"/>
</dbReference>
<evidence type="ECO:0000313" key="1">
    <source>
        <dbReference type="EMBL" id="KRX38975.1"/>
    </source>
</evidence>
<protein>
    <submittedName>
        <fullName evidence="1">Uncharacterized protein</fullName>
    </submittedName>
</protein>
<reference evidence="1 2" key="1">
    <citation type="submission" date="2015-01" db="EMBL/GenBank/DDBJ databases">
        <title>Evolution of Trichinella species and genotypes.</title>
        <authorList>
            <person name="Korhonen P.K."/>
            <person name="Edoardo P."/>
            <person name="Giuseppe L.R."/>
            <person name="Gasser R.B."/>
        </authorList>
    </citation>
    <scope>NUCLEOTIDE SEQUENCE [LARGE SCALE GENOMIC DNA]</scope>
    <source>
        <strain evidence="1">ISS417</strain>
    </source>
</reference>
<organism evidence="1 2">
    <name type="scientific">Trichinella murrelli</name>
    <dbReference type="NCBI Taxonomy" id="144512"/>
    <lineage>
        <taxon>Eukaryota</taxon>
        <taxon>Metazoa</taxon>
        <taxon>Ecdysozoa</taxon>
        <taxon>Nematoda</taxon>
        <taxon>Enoplea</taxon>
        <taxon>Dorylaimia</taxon>
        <taxon>Trichinellida</taxon>
        <taxon>Trichinellidae</taxon>
        <taxon>Trichinella</taxon>
    </lineage>
</organism>
<proteinExistence type="predicted"/>
<gene>
    <name evidence="1" type="ORF">T05_2431</name>
</gene>
<evidence type="ECO:0000313" key="2">
    <source>
        <dbReference type="Proteomes" id="UP000055048"/>
    </source>
</evidence>
<accession>A0A0V0TIW9</accession>
<comment type="caution">
    <text evidence="1">The sequence shown here is derived from an EMBL/GenBank/DDBJ whole genome shotgun (WGS) entry which is preliminary data.</text>
</comment>
<sequence>MTTPSTLSCCLCCVGMHAGRVPVQSTTEMQCSYLQSSVLIKLQIGKPYTHARERLLSRRRSANRTIYDVIKLDNRQLRACAFIHSIVVNFNLKNL</sequence>
<keyword evidence="2" id="KW-1185">Reference proteome</keyword>
<dbReference type="Proteomes" id="UP000055048">
    <property type="component" value="Unassembled WGS sequence"/>
</dbReference>
<name>A0A0V0TIW9_9BILA</name>
<dbReference type="AlphaFoldDB" id="A0A0V0TIW9"/>